<proteinExistence type="inferred from homology"/>
<evidence type="ECO:0000256" key="11">
    <source>
        <dbReference type="PIRSR" id="PIRSR005639-1"/>
    </source>
</evidence>
<keyword evidence="4 10" id="KW-0315">Glutamine amidotransferase</keyword>
<evidence type="ECO:0000256" key="6">
    <source>
        <dbReference type="ARBA" id="ARBA00047992"/>
    </source>
</evidence>
<dbReference type="Pfam" id="PF01174">
    <property type="entry name" value="SNO"/>
    <property type="match status" value="1"/>
</dbReference>
<gene>
    <name evidence="10 13" type="primary">pdxT</name>
    <name evidence="13" type="ORF">HMPREF0027_1025</name>
</gene>
<evidence type="ECO:0000256" key="7">
    <source>
        <dbReference type="ARBA" id="ARBA00049534"/>
    </source>
</evidence>
<dbReference type="SUPFAM" id="SSF52317">
    <property type="entry name" value="Class I glutamine amidotransferase-like"/>
    <property type="match status" value="1"/>
</dbReference>
<feature type="active site" description="Charge relay system" evidence="10 11">
    <location>
        <position position="174"/>
    </location>
</feature>
<dbReference type="HAMAP" id="MF_01615">
    <property type="entry name" value="PdxT"/>
    <property type="match status" value="1"/>
</dbReference>
<evidence type="ECO:0000313" key="14">
    <source>
        <dbReference type="Proteomes" id="UP000005467"/>
    </source>
</evidence>
<keyword evidence="13" id="KW-0808">Transferase</keyword>
<dbReference type="FunFam" id="3.40.50.880:FF:000010">
    <property type="entry name" value="uncharacterized protein LOC100176842 isoform X2"/>
    <property type="match status" value="1"/>
</dbReference>
<keyword evidence="5 10" id="KW-0456">Lyase</keyword>
<feature type="binding site" evidence="10 12">
    <location>
        <position position="110"/>
    </location>
    <ligand>
        <name>L-glutamine</name>
        <dbReference type="ChEBI" id="CHEBI:58359"/>
    </ligand>
</feature>
<evidence type="ECO:0000256" key="2">
    <source>
        <dbReference type="ARBA" id="ARBA00022801"/>
    </source>
</evidence>
<comment type="similarity">
    <text evidence="1 10">Belongs to the glutaminase PdxT/SNO family.</text>
</comment>
<comment type="caution">
    <text evidence="13">The sequence shown here is derived from an EMBL/GenBank/DDBJ whole genome shotgun (WGS) entry which is preliminary data.</text>
</comment>
<keyword evidence="3 10" id="KW-0663">Pyridoxal phosphate</keyword>
<evidence type="ECO:0000313" key="13">
    <source>
        <dbReference type="EMBL" id="EFX91913.1"/>
    </source>
</evidence>
<feature type="binding site" evidence="10 12">
    <location>
        <begin position="138"/>
        <end position="139"/>
    </location>
    <ligand>
        <name>L-glutamine</name>
        <dbReference type="ChEBI" id="CHEBI:58359"/>
    </ligand>
</feature>
<dbReference type="GO" id="GO:0016740">
    <property type="term" value="F:transferase activity"/>
    <property type="evidence" value="ECO:0007669"/>
    <property type="project" value="UniProtKB-KW"/>
</dbReference>
<comment type="catalytic activity">
    <reaction evidence="6 10">
        <text>aldehydo-D-ribose 5-phosphate + D-glyceraldehyde 3-phosphate + L-glutamine = pyridoxal 5'-phosphate + L-glutamate + phosphate + 3 H2O + H(+)</text>
        <dbReference type="Rhea" id="RHEA:31507"/>
        <dbReference type="ChEBI" id="CHEBI:15377"/>
        <dbReference type="ChEBI" id="CHEBI:15378"/>
        <dbReference type="ChEBI" id="CHEBI:29985"/>
        <dbReference type="ChEBI" id="CHEBI:43474"/>
        <dbReference type="ChEBI" id="CHEBI:58273"/>
        <dbReference type="ChEBI" id="CHEBI:58359"/>
        <dbReference type="ChEBI" id="CHEBI:59776"/>
        <dbReference type="ChEBI" id="CHEBI:597326"/>
        <dbReference type="EC" id="4.3.3.6"/>
    </reaction>
</comment>
<dbReference type="PANTHER" id="PTHR31559:SF0">
    <property type="entry name" value="PYRIDOXAL 5'-PHOSPHATE SYNTHASE SUBUNIT SNO1-RELATED"/>
    <property type="match status" value="1"/>
</dbReference>
<comment type="function">
    <text evidence="8 10">Catalyzes the hydrolysis of glutamine to glutamate and ammonia as part of the biosynthesis of pyridoxal 5'-phosphate. The resulting ammonia molecule is channeled to the active site of PdxS.</text>
</comment>
<comment type="subunit">
    <text evidence="9 10">In the presence of PdxS, forms a dodecamer of heterodimers. Only shows activity in the heterodimer.</text>
</comment>
<feature type="active site" description="Charge relay system" evidence="10 11">
    <location>
        <position position="176"/>
    </location>
</feature>
<dbReference type="EC" id="4.3.3.6" evidence="10"/>
<protein>
    <recommendedName>
        <fullName evidence="10">Pyridoxal 5'-phosphate synthase subunit PdxT</fullName>
        <ecNumber evidence="10">4.3.3.6</ecNumber>
    </recommendedName>
    <alternativeName>
        <fullName evidence="10">Pdx2</fullName>
    </alternativeName>
    <alternativeName>
        <fullName evidence="10">Pyridoxal 5'-phosphate synthase glutaminase subunit</fullName>
        <ecNumber evidence="10">3.5.1.2</ecNumber>
    </alternativeName>
</protein>
<name>E8KGQ8_9PAST</name>
<comment type="catalytic activity">
    <reaction evidence="7 10">
        <text>L-glutamine + H2O = L-glutamate + NH4(+)</text>
        <dbReference type="Rhea" id="RHEA:15889"/>
        <dbReference type="ChEBI" id="CHEBI:15377"/>
        <dbReference type="ChEBI" id="CHEBI:28938"/>
        <dbReference type="ChEBI" id="CHEBI:29985"/>
        <dbReference type="ChEBI" id="CHEBI:58359"/>
        <dbReference type="EC" id="3.5.1.2"/>
    </reaction>
</comment>
<dbReference type="GO" id="GO:0042823">
    <property type="term" value="P:pyridoxal phosphate biosynthetic process"/>
    <property type="evidence" value="ECO:0007669"/>
    <property type="project" value="UniProtKB-UniRule"/>
</dbReference>
<dbReference type="EC" id="3.5.1.2" evidence="10"/>
<keyword evidence="14" id="KW-1185">Reference proteome</keyword>
<evidence type="ECO:0000256" key="1">
    <source>
        <dbReference type="ARBA" id="ARBA00008345"/>
    </source>
</evidence>
<organism evidence="13 14">
    <name type="scientific">Actinobacillus ureae ATCC 25976</name>
    <dbReference type="NCBI Taxonomy" id="887324"/>
    <lineage>
        <taxon>Bacteria</taxon>
        <taxon>Pseudomonadati</taxon>
        <taxon>Pseudomonadota</taxon>
        <taxon>Gammaproteobacteria</taxon>
        <taxon>Pasteurellales</taxon>
        <taxon>Pasteurellaceae</taxon>
        <taxon>Actinobacillus</taxon>
    </lineage>
</organism>
<comment type="pathway">
    <text evidence="10">Cofactor biosynthesis; pyridoxal 5'-phosphate biosynthesis.</text>
</comment>
<dbReference type="InterPro" id="IPR029062">
    <property type="entry name" value="Class_I_gatase-like"/>
</dbReference>
<dbReference type="GO" id="GO:1903600">
    <property type="term" value="C:glutaminase complex"/>
    <property type="evidence" value="ECO:0007669"/>
    <property type="project" value="TreeGrafter"/>
</dbReference>
<evidence type="ECO:0000256" key="10">
    <source>
        <dbReference type="HAMAP-Rule" id="MF_01615"/>
    </source>
</evidence>
<dbReference type="GO" id="GO:0008614">
    <property type="term" value="P:pyridoxine metabolic process"/>
    <property type="evidence" value="ECO:0007669"/>
    <property type="project" value="TreeGrafter"/>
</dbReference>
<dbReference type="UniPathway" id="UPA00245"/>
<reference evidence="13 14" key="1">
    <citation type="submission" date="2011-01" db="EMBL/GenBank/DDBJ databases">
        <authorList>
            <person name="Muzny D."/>
            <person name="Qin X."/>
            <person name="Deng J."/>
            <person name="Jiang H."/>
            <person name="Liu Y."/>
            <person name="Qu J."/>
            <person name="Song X.-Z."/>
            <person name="Zhang L."/>
            <person name="Thornton R."/>
            <person name="Coyle M."/>
            <person name="Francisco L."/>
            <person name="Jackson L."/>
            <person name="Javaid M."/>
            <person name="Korchina V."/>
            <person name="Kovar C."/>
            <person name="Mata R."/>
            <person name="Mathew T."/>
            <person name="Ngo R."/>
            <person name="Nguyen L."/>
            <person name="Nguyen N."/>
            <person name="Okwuonu G."/>
            <person name="Ongeri F."/>
            <person name="Pham C."/>
            <person name="Simmons D."/>
            <person name="Wilczek-Boney K."/>
            <person name="Hale W."/>
            <person name="Jakkamsetti A."/>
            <person name="Pham P."/>
            <person name="Ruth R."/>
            <person name="San Lucas F."/>
            <person name="Warren J."/>
            <person name="Zhang J."/>
            <person name="Zhao Z."/>
            <person name="Zhou C."/>
            <person name="Zhu D."/>
            <person name="Lee S."/>
            <person name="Bess C."/>
            <person name="Blankenburg K."/>
            <person name="Forbes L."/>
            <person name="Fu Q."/>
            <person name="Gubbala S."/>
            <person name="Hirani K."/>
            <person name="Jayaseelan J.C."/>
            <person name="Lara F."/>
            <person name="Munidasa M."/>
            <person name="Palculict T."/>
            <person name="Patil S."/>
            <person name="Pu L.-L."/>
            <person name="Saada N."/>
            <person name="Tang L."/>
            <person name="Weissenberger G."/>
            <person name="Zhu Y."/>
            <person name="Hemphill L."/>
            <person name="Shang Y."/>
            <person name="Youmans B."/>
            <person name="Ayvaz T."/>
            <person name="Ross M."/>
            <person name="Santibanez J."/>
            <person name="Aqrawi P."/>
            <person name="Gross S."/>
            <person name="Joshi V."/>
            <person name="Fowler G."/>
            <person name="Nazareth L."/>
            <person name="Reid J."/>
            <person name="Worley K."/>
            <person name="Petrosino J."/>
            <person name="Highlander S."/>
            <person name="Gibbs R."/>
        </authorList>
    </citation>
    <scope>NUCLEOTIDE SEQUENCE [LARGE SCALE GENOMIC DNA]</scope>
    <source>
        <strain evidence="13 14">ATCC 25976</strain>
    </source>
</reference>
<dbReference type="GO" id="GO:0004359">
    <property type="term" value="F:glutaminase activity"/>
    <property type="evidence" value="ECO:0007669"/>
    <property type="project" value="UniProtKB-UniRule"/>
</dbReference>
<dbReference type="PROSITE" id="PS01236">
    <property type="entry name" value="PDXT_SNO_1"/>
    <property type="match status" value="1"/>
</dbReference>
<dbReference type="InterPro" id="IPR002161">
    <property type="entry name" value="PdxT/SNO"/>
</dbReference>
<feature type="binding site" evidence="10 12">
    <location>
        <begin position="54"/>
        <end position="56"/>
    </location>
    <ligand>
        <name>L-glutamine</name>
        <dbReference type="ChEBI" id="CHEBI:58359"/>
    </ligand>
</feature>
<dbReference type="PANTHER" id="PTHR31559">
    <property type="entry name" value="PYRIDOXAL 5'-PHOSPHATE SYNTHASE SUBUNIT SNO"/>
    <property type="match status" value="1"/>
</dbReference>
<dbReference type="GO" id="GO:0005829">
    <property type="term" value="C:cytosol"/>
    <property type="evidence" value="ECO:0007669"/>
    <property type="project" value="TreeGrafter"/>
</dbReference>
<evidence type="ECO:0000256" key="12">
    <source>
        <dbReference type="PIRSR" id="PIRSR005639-2"/>
    </source>
</evidence>
<sequence>MVMNDYTKYTVGVLALQGAVSEHIAQIETLGAKAIAVKTLVELQQVDALVLPGGESTAIGRLLHSSGLFQALQSFNKPILGTCAGLILLANKLEDDEQPHLAKMDIQVQRNAFGRQVDSFQAELMVKGFTEPFPAVFIRAPYISAAGYEVEVLAKWQGNVVFAKQGNLLACAFHPELTSDNRIMALLLEQIKR</sequence>
<dbReference type="PIRSF" id="PIRSF005639">
    <property type="entry name" value="Glut_amidoT_SNO"/>
    <property type="match status" value="1"/>
</dbReference>
<feature type="active site" description="Nucleophile" evidence="10 11">
    <location>
        <position position="83"/>
    </location>
</feature>
<accession>E8KGQ8</accession>
<keyword evidence="2 10" id="KW-0378">Hydrolase</keyword>
<dbReference type="CDD" id="cd01749">
    <property type="entry name" value="GATase1_PB"/>
    <property type="match status" value="1"/>
</dbReference>
<dbReference type="GO" id="GO:0036381">
    <property type="term" value="F:pyridoxal 5'-phosphate synthase (glutamine hydrolysing) activity"/>
    <property type="evidence" value="ECO:0007669"/>
    <property type="project" value="UniProtKB-UniRule"/>
</dbReference>
<dbReference type="EMBL" id="AEVG01000068">
    <property type="protein sequence ID" value="EFX91913.1"/>
    <property type="molecule type" value="Genomic_DNA"/>
</dbReference>
<evidence type="ECO:0000256" key="3">
    <source>
        <dbReference type="ARBA" id="ARBA00022898"/>
    </source>
</evidence>
<dbReference type="AlphaFoldDB" id="E8KGQ8"/>
<dbReference type="PROSITE" id="PS51273">
    <property type="entry name" value="GATASE_TYPE_1"/>
    <property type="match status" value="1"/>
</dbReference>
<dbReference type="PROSITE" id="PS51130">
    <property type="entry name" value="PDXT_SNO_2"/>
    <property type="match status" value="1"/>
</dbReference>
<evidence type="ECO:0000256" key="4">
    <source>
        <dbReference type="ARBA" id="ARBA00022962"/>
    </source>
</evidence>
<dbReference type="Gene3D" id="3.40.50.880">
    <property type="match status" value="1"/>
</dbReference>
<dbReference type="NCBIfam" id="TIGR03800">
    <property type="entry name" value="PLP_synth_Pdx2"/>
    <property type="match status" value="1"/>
</dbReference>
<evidence type="ECO:0000256" key="8">
    <source>
        <dbReference type="ARBA" id="ARBA00054599"/>
    </source>
</evidence>
<evidence type="ECO:0000256" key="5">
    <source>
        <dbReference type="ARBA" id="ARBA00023239"/>
    </source>
</evidence>
<dbReference type="HOGENOM" id="CLU_069674_2_0_6"/>
<dbReference type="Proteomes" id="UP000005467">
    <property type="component" value="Unassembled WGS sequence"/>
</dbReference>
<evidence type="ECO:0000256" key="9">
    <source>
        <dbReference type="ARBA" id="ARBA00064749"/>
    </source>
</evidence>
<dbReference type="GO" id="GO:0006543">
    <property type="term" value="P:L-glutamine catabolic process"/>
    <property type="evidence" value="ECO:0007669"/>
    <property type="project" value="UniProtKB-UniRule"/>
</dbReference>
<dbReference type="InterPro" id="IPR021196">
    <property type="entry name" value="PdxT/SNO_CS"/>
</dbReference>